<keyword evidence="2" id="KW-1185">Reference proteome</keyword>
<evidence type="ECO:0000313" key="2">
    <source>
        <dbReference type="Proteomes" id="UP000008130"/>
    </source>
</evidence>
<sequence>MTHDTEWPASEPNDNALSTGIEAERLAWCIGYLADQARRSGFDDTAKALEAVIVPIKNDRFCNNRKDIDDIV</sequence>
<dbReference type="Proteomes" id="UP000008130">
    <property type="component" value="Chromosome"/>
</dbReference>
<dbReference type="RefSeq" id="WP_013651272.1">
    <property type="nucleotide sequence ID" value="NC_015259.1"/>
</dbReference>
<dbReference type="AlphaFoldDB" id="F2J3W6"/>
<dbReference type="KEGG" id="pgv:SL003B_0515"/>
<organism evidence="1 2">
    <name type="scientific">Polymorphum gilvum (strain LMG 25793 / CGMCC 1.9160 / SL003B-26A1)</name>
    <dbReference type="NCBI Taxonomy" id="991905"/>
    <lineage>
        <taxon>Bacteria</taxon>
        <taxon>Pseudomonadati</taxon>
        <taxon>Pseudomonadota</taxon>
        <taxon>Alphaproteobacteria</taxon>
        <taxon>Rhodobacterales</taxon>
        <taxon>Paracoccaceae</taxon>
        <taxon>Polymorphum</taxon>
    </lineage>
</organism>
<dbReference type="OrthoDB" id="8497540at2"/>
<name>F2J3W6_POLGS</name>
<evidence type="ECO:0000313" key="1">
    <source>
        <dbReference type="EMBL" id="ADZ68948.1"/>
    </source>
</evidence>
<dbReference type="EMBL" id="CP002568">
    <property type="protein sequence ID" value="ADZ68948.1"/>
    <property type="molecule type" value="Genomic_DNA"/>
</dbReference>
<accession>F2J3W6</accession>
<gene>
    <name evidence="1" type="ordered locus">SL003B_0515</name>
</gene>
<reference evidence="1 2" key="1">
    <citation type="journal article" date="2011" name="J. Bacteriol.">
        <title>Complete genome sequence of Polymorphum gilvum SL003B-26A1T, a crude oil-degrading bacterium from oil-polluted saline soil.</title>
        <authorList>
            <person name="Li S.G."/>
            <person name="Tang Y.Q."/>
            <person name="Nie Y."/>
            <person name="Cai M."/>
            <person name="Wu X.L."/>
        </authorList>
    </citation>
    <scope>NUCLEOTIDE SEQUENCE [LARGE SCALE GENOMIC DNA]</scope>
    <source>
        <strain evidence="2">LMG 25793 / CGMCC 1.9160 / SL003B-26A1</strain>
    </source>
</reference>
<protein>
    <submittedName>
        <fullName evidence="1">Uncharacterized protein</fullName>
    </submittedName>
</protein>
<dbReference type="HOGENOM" id="CLU_2718868_0_0_5"/>
<proteinExistence type="predicted"/>